<keyword evidence="1" id="KW-0472">Membrane</keyword>
<feature type="transmembrane region" description="Helical" evidence="1">
    <location>
        <begin position="21"/>
        <end position="40"/>
    </location>
</feature>
<evidence type="ECO:0000256" key="1">
    <source>
        <dbReference type="SAM" id="Phobius"/>
    </source>
</evidence>
<feature type="transmembrane region" description="Helical" evidence="1">
    <location>
        <begin position="46"/>
        <end position="64"/>
    </location>
</feature>
<evidence type="ECO:0008006" key="4">
    <source>
        <dbReference type="Google" id="ProtNLM"/>
    </source>
</evidence>
<dbReference type="RefSeq" id="WP_231003780.1">
    <property type="nucleotide sequence ID" value="NZ_JAJNEC010000004.1"/>
</dbReference>
<name>A0ABS8PNC6_9BACT</name>
<keyword evidence="3" id="KW-1185">Reference proteome</keyword>
<evidence type="ECO:0000313" key="3">
    <source>
        <dbReference type="Proteomes" id="UP001199816"/>
    </source>
</evidence>
<proteinExistence type="predicted"/>
<organism evidence="2 3">
    <name type="scientific">Niabella pedocola</name>
    <dbReference type="NCBI Taxonomy" id="1752077"/>
    <lineage>
        <taxon>Bacteria</taxon>
        <taxon>Pseudomonadati</taxon>
        <taxon>Bacteroidota</taxon>
        <taxon>Chitinophagia</taxon>
        <taxon>Chitinophagales</taxon>
        <taxon>Chitinophagaceae</taxon>
        <taxon>Niabella</taxon>
    </lineage>
</organism>
<comment type="caution">
    <text evidence="2">The sequence shown here is derived from an EMBL/GenBank/DDBJ whole genome shotgun (WGS) entry which is preliminary data.</text>
</comment>
<protein>
    <recommendedName>
        <fullName evidence="4">DUF4133 domain-containing protein</fullName>
    </recommendedName>
</protein>
<gene>
    <name evidence="2" type="ORF">LQ567_07625</name>
</gene>
<accession>A0ABS8PNC6</accession>
<dbReference type="EMBL" id="JAJNEC010000004">
    <property type="protein sequence ID" value="MCD2422624.1"/>
    <property type="molecule type" value="Genomic_DNA"/>
</dbReference>
<keyword evidence="1" id="KW-1133">Transmembrane helix</keyword>
<keyword evidence="1" id="KW-0812">Transmembrane</keyword>
<evidence type="ECO:0000313" key="2">
    <source>
        <dbReference type="EMBL" id="MCD2422624.1"/>
    </source>
</evidence>
<reference evidence="2 3" key="1">
    <citation type="submission" date="2021-11" db="EMBL/GenBank/DDBJ databases">
        <title>Genomic of Niabella pedocola.</title>
        <authorList>
            <person name="Wu T."/>
        </authorList>
    </citation>
    <scope>NUCLEOTIDE SEQUENCE [LARGE SCALE GENOMIC DNA]</scope>
    <source>
        <strain evidence="2 3">JCM 31011</strain>
    </source>
</reference>
<dbReference type="Proteomes" id="UP001199816">
    <property type="component" value="Unassembled WGS sequence"/>
</dbReference>
<sequence length="94" mass="10550">MHTFKHLSLQDGVYHIKQYPGAALLFGTLYFVVSLALIFLSAYMNTGFVLLGLGILFVILSKTSHRSRFKVDLRNRTPGYSTRPLCKGKILSAE</sequence>